<dbReference type="InterPro" id="IPR025371">
    <property type="entry name" value="BT_3044-like_C"/>
</dbReference>
<dbReference type="Gene3D" id="2.40.128.440">
    <property type="entry name" value="Uncharacterised protein PF14274, DUF4361"/>
    <property type="match status" value="1"/>
</dbReference>
<keyword evidence="4" id="KW-1185">Reference proteome</keyword>
<sequence length="321" mass="36888">MKYSYLLILLFSLLTAGCNKEWEDELFVKDVAFVKNGVVPVYAKYLSTGGAVTLKVPVVLSGSTENTEEVQVTLELDTDTLQNLNFDRFRNRQDLYFIQLPTSNYSFSSNTATIPKNSNLGYFDLNLKMENMDMYNKYILPVKLVSTSKYGVSQRRWYKKSLMQVIPFNDYSGNYSVPGQVKRTEGNEPALTVPNRTAWVVNENTVFFYAGVIEEEAYDRLKYKISARFNTDGTITLTANDPAIKFKQNGGTYTVAKKMDDVQPYLQRTITTMNLDYEYEDITQPTFPLRYRFTGAMVLERVRNTQIPDEDQQVVIDSDMF</sequence>
<evidence type="ECO:0000259" key="1">
    <source>
        <dbReference type="Pfam" id="PF14274"/>
    </source>
</evidence>
<organism evidence="3 4">
    <name type="scientific">Niabella yanshanensis</name>
    <dbReference type="NCBI Taxonomy" id="577386"/>
    <lineage>
        <taxon>Bacteria</taxon>
        <taxon>Pseudomonadati</taxon>
        <taxon>Bacteroidota</taxon>
        <taxon>Chitinophagia</taxon>
        <taxon>Chitinophagales</taxon>
        <taxon>Chitinophagaceae</taxon>
        <taxon>Niabella</taxon>
    </lineage>
</organism>
<gene>
    <name evidence="3" type="ORF">U0035_19690</name>
</gene>
<dbReference type="EMBL" id="CP139960">
    <property type="protein sequence ID" value="WQD37892.1"/>
    <property type="molecule type" value="Genomic_DNA"/>
</dbReference>
<reference evidence="3 4" key="1">
    <citation type="submission" date="2023-12" db="EMBL/GenBank/DDBJ databases">
        <title>Genome sequencing and assembly of bacterial species from a model synthetic community.</title>
        <authorList>
            <person name="Hogle S.L."/>
        </authorList>
    </citation>
    <scope>NUCLEOTIDE SEQUENCE [LARGE SCALE GENOMIC DNA]</scope>
    <source>
        <strain evidence="3 4">HAMBI_3031</strain>
    </source>
</reference>
<proteinExistence type="predicted"/>
<protein>
    <submittedName>
        <fullName evidence="3">DUF4361 domain-containing protein</fullName>
    </submittedName>
</protein>
<dbReference type="InterPro" id="IPR032509">
    <property type="entry name" value="DUF4973"/>
</dbReference>
<feature type="domain" description="BT-3044-like C-terminal" evidence="1">
    <location>
        <begin position="160"/>
        <end position="297"/>
    </location>
</feature>
<dbReference type="Pfam" id="PF14274">
    <property type="entry name" value="BT_3044-like_C"/>
    <property type="match status" value="1"/>
</dbReference>
<name>A0ABZ0W8N7_9BACT</name>
<evidence type="ECO:0000313" key="4">
    <source>
        <dbReference type="Proteomes" id="UP001325680"/>
    </source>
</evidence>
<dbReference type="RefSeq" id="WP_114790643.1">
    <property type="nucleotide sequence ID" value="NZ_CP139960.1"/>
</dbReference>
<evidence type="ECO:0000259" key="2">
    <source>
        <dbReference type="Pfam" id="PF16343"/>
    </source>
</evidence>
<feature type="domain" description="DUF4973" evidence="2">
    <location>
        <begin position="22"/>
        <end position="145"/>
    </location>
</feature>
<dbReference type="PROSITE" id="PS51257">
    <property type="entry name" value="PROKAR_LIPOPROTEIN"/>
    <property type="match status" value="1"/>
</dbReference>
<accession>A0ABZ0W8N7</accession>
<dbReference type="Gene3D" id="2.60.40.1740">
    <property type="entry name" value="hypothetical protein (bacova_03559)"/>
    <property type="match status" value="1"/>
</dbReference>
<dbReference type="Pfam" id="PF16343">
    <property type="entry name" value="DUF4973"/>
    <property type="match status" value="1"/>
</dbReference>
<dbReference type="Proteomes" id="UP001325680">
    <property type="component" value="Chromosome"/>
</dbReference>
<evidence type="ECO:0000313" key="3">
    <source>
        <dbReference type="EMBL" id="WQD37892.1"/>
    </source>
</evidence>